<sequence length="219" mass="25640">MRFQSYMSYFQCMYLLETAHSKFTKLYTLLPPPIQSLRLPLIHRRLCMRDPPPVHTRPPSPPPLHCHPQRHCRTRSPSASRPSPTSRPPPRSLRQYPRLPRWRGRYSDDGTRRRCPFYPAYRLRLVPSYSFLFFPLLASLYFRQLQIMLPRPDDTGPLARAPIHRTRAERERLSEGLVEETIASGTAFGASLFISFLFVVCFAWYFWLAVGLCGLRRCS</sequence>
<comment type="caution">
    <text evidence="3">The sequence shown here is derived from an EMBL/GenBank/DDBJ whole genome shotgun (WGS) entry which is preliminary data.</text>
</comment>
<reference evidence="3" key="1">
    <citation type="submission" date="2020-05" db="EMBL/GenBank/DDBJ databases">
        <title>Mycena genomes resolve the evolution of fungal bioluminescence.</title>
        <authorList>
            <person name="Tsai I.J."/>
        </authorList>
    </citation>
    <scope>NUCLEOTIDE SEQUENCE</scope>
    <source>
        <strain evidence="3">160909Yilan</strain>
    </source>
</reference>
<feature type="compositionally biased region" description="Low complexity" evidence="1">
    <location>
        <begin position="75"/>
        <end position="84"/>
    </location>
</feature>
<feature type="transmembrane region" description="Helical" evidence="2">
    <location>
        <begin position="192"/>
        <end position="215"/>
    </location>
</feature>
<keyword evidence="2" id="KW-1133">Transmembrane helix</keyword>
<feature type="transmembrane region" description="Helical" evidence="2">
    <location>
        <begin position="121"/>
        <end position="142"/>
    </location>
</feature>
<keyword evidence="2" id="KW-0472">Membrane</keyword>
<evidence type="ECO:0000313" key="3">
    <source>
        <dbReference type="EMBL" id="KAF7358808.1"/>
    </source>
</evidence>
<organism evidence="3 4">
    <name type="scientific">Mycena sanguinolenta</name>
    <dbReference type="NCBI Taxonomy" id="230812"/>
    <lineage>
        <taxon>Eukaryota</taxon>
        <taxon>Fungi</taxon>
        <taxon>Dikarya</taxon>
        <taxon>Basidiomycota</taxon>
        <taxon>Agaricomycotina</taxon>
        <taxon>Agaricomycetes</taxon>
        <taxon>Agaricomycetidae</taxon>
        <taxon>Agaricales</taxon>
        <taxon>Marasmiineae</taxon>
        <taxon>Mycenaceae</taxon>
        <taxon>Mycena</taxon>
    </lineage>
</organism>
<evidence type="ECO:0000256" key="1">
    <source>
        <dbReference type="SAM" id="MobiDB-lite"/>
    </source>
</evidence>
<dbReference type="Proteomes" id="UP000623467">
    <property type="component" value="Unassembled WGS sequence"/>
</dbReference>
<protein>
    <submittedName>
        <fullName evidence="3">Uncharacterized protein</fullName>
    </submittedName>
</protein>
<feature type="region of interest" description="Disordered" evidence="1">
    <location>
        <begin position="50"/>
        <end position="96"/>
    </location>
</feature>
<keyword evidence="2" id="KW-0812">Transmembrane</keyword>
<dbReference type="AlphaFoldDB" id="A0A8H6YFL4"/>
<evidence type="ECO:0000256" key="2">
    <source>
        <dbReference type="SAM" id="Phobius"/>
    </source>
</evidence>
<evidence type="ECO:0000313" key="4">
    <source>
        <dbReference type="Proteomes" id="UP000623467"/>
    </source>
</evidence>
<proteinExistence type="predicted"/>
<feature type="compositionally biased region" description="Pro residues" evidence="1">
    <location>
        <begin position="50"/>
        <end position="65"/>
    </location>
</feature>
<accession>A0A8H6YFL4</accession>
<dbReference type="EMBL" id="JACAZH010000009">
    <property type="protein sequence ID" value="KAF7358808.1"/>
    <property type="molecule type" value="Genomic_DNA"/>
</dbReference>
<name>A0A8H6YFL4_9AGAR</name>
<dbReference type="OrthoDB" id="3064309at2759"/>
<keyword evidence="4" id="KW-1185">Reference proteome</keyword>
<gene>
    <name evidence="3" type="ORF">MSAN_01220100</name>
</gene>